<evidence type="ECO:0000313" key="13">
    <source>
        <dbReference type="ZFIN" id="ZDB-GENE-131121-523"/>
    </source>
</evidence>
<dbReference type="InterPro" id="IPR050918">
    <property type="entry name" value="CNF-like_PLA2_Inhibitor"/>
</dbReference>
<dbReference type="SMART" id="SM00134">
    <property type="entry name" value="LU"/>
    <property type="match status" value="2"/>
</dbReference>
<feature type="signal peptide" evidence="8">
    <location>
        <begin position="1"/>
        <end position="17"/>
    </location>
</feature>
<sequence length="198" mass="21045">MDKQIAVFLLFVIFTTGHSLSCYQCNSSCVNLTETACSSGTTMCESTTMIPQLADLGTNKTFKGCAADCGNGSINFSIVMIFSECCNSDRCNIQDAQDSNTDALNGNTCYYCDESNNCFNVLNCSGSDDLCVTATGTIEGQEMTLKGCASSSICVAVTSIGLAQNISCCSENLCNGAKSVTQSFLFLCFPLIIFILML</sequence>
<dbReference type="Pfam" id="PF00087">
    <property type="entry name" value="Toxin_TOLIP"/>
    <property type="match status" value="2"/>
</dbReference>
<dbReference type="Ensembl" id="ENSDART00000157533.2">
    <property type="protein sequence ID" value="ENSDARP00000131689.1"/>
    <property type="gene ID" value="ENSDARG00000104775.2"/>
</dbReference>
<accession>A0A8M1RHT4</accession>
<organism evidence="10">
    <name type="scientific">Danio rerio</name>
    <name type="common">Zebrafish</name>
    <name type="synonym">Brachydanio rerio</name>
    <dbReference type="NCBI Taxonomy" id="7955"/>
    <lineage>
        <taxon>Eukaryota</taxon>
        <taxon>Metazoa</taxon>
        <taxon>Chordata</taxon>
        <taxon>Craniata</taxon>
        <taxon>Vertebrata</taxon>
        <taxon>Euteleostomi</taxon>
        <taxon>Actinopterygii</taxon>
        <taxon>Neopterygii</taxon>
        <taxon>Teleostei</taxon>
        <taxon>Ostariophysi</taxon>
        <taxon>Cypriniformes</taxon>
        <taxon>Danionidae</taxon>
        <taxon>Danioninae</taxon>
        <taxon>Danio</taxon>
    </lineage>
</organism>
<accession>A0A0R4IAR1</accession>
<evidence type="ECO:0000256" key="5">
    <source>
        <dbReference type="ARBA" id="ARBA00022729"/>
    </source>
</evidence>
<keyword evidence="3" id="KW-1003">Cell membrane</keyword>
<dbReference type="Bgee" id="ENSDARG00000104775">
    <property type="expression patterns" value="Expressed in pharyngeal gill and 5 other cell types or tissues"/>
</dbReference>
<protein>
    <submittedName>
        <fullName evidence="10 12">Lymphocyte antigen 6 family member M2</fullName>
    </submittedName>
</protein>
<evidence type="ECO:0000256" key="1">
    <source>
        <dbReference type="ARBA" id="ARBA00004236"/>
    </source>
</evidence>
<dbReference type="PANTHER" id="PTHR20914:SF24">
    <property type="entry name" value="LYMPHOCYTE ANTIGEN 6 FAMILY MEMBER M2-RELATED"/>
    <property type="match status" value="1"/>
</dbReference>
<keyword evidence="7" id="KW-0325">Glycoprotein</keyword>
<proteinExistence type="predicted"/>
<dbReference type="InterPro" id="IPR045860">
    <property type="entry name" value="Snake_toxin-like_sf"/>
</dbReference>
<feature type="domain" description="UPAR/Ly6" evidence="9">
    <location>
        <begin position="108"/>
        <end position="183"/>
    </location>
</feature>
<feature type="domain" description="UPAR/Ly6" evidence="9">
    <location>
        <begin position="20"/>
        <end position="106"/>
    </location>
</feature>
<dbReference type="SUPFAM" id="SSF57302">
    <property type="entry name" value="Snake toxin-like"/>
    <property type="match status" value="2"/>
</dbReference>
<dbReference type="ZFIN" id="ZDB-GENE-131121-523">
    <property type="gene designation" value="ly6m2"/>
</dbReference>
<dbReference type="OrthoDB" id="5945173at2759"/>
<keyword evidence="4" id="KW-0964">Secreted</keyword>
<comment type="subcellular location">
    <subcellularLocation>
        <location evidence="1">Cell membrane</location>
    </subcellularLocation>
    <subcellularLocation>
        <location evidence="2">Secreted</location>
    </subcellularLocation>
</comment>
<reference evidence="12" key="5">
    <citation type="journal article" date="2016" name="BMC Genomics">
        <title>Gene evolution and gene expression after whole genome duplication in fish: the PhyloFish database.</title>
        <authorList>
            <person name="Pasquier J."/>
            <person name="Cabau C."/>
            <person name="Nguyen T."/>
            <person name="Jouanno E."/>
            <person name="Severac D."/>
            <person name="Braasch I."/>
            <person name="Journot L."/>
            <person name="Pontarotti P."/>
            <person name="Klopp C."/>
            <person name="Postlethwait J.H."/>
            <person name="Guiguen Y."/>
            <person name="Bobe J."/>
        </authorList>
    </citation>
    <scope>NUCLEOTIDE SEQUENCE</scope>
    <source>
        <strain evidence="12">Tuebingen</strain>
    </source>
</reference>
<dbReference type="STRING" id="7955.ENSDARP00000131689"/>
<gene>
    <name evidence="10 12 13" type="primary">ly6m2</name>
    <name evidence="12" type="synonym">ly21.2</name>
    <name evidence="12" type="synonym">si:ch211-134a4.1</name>
</gene>
<dbReference type="OMA" id="CERNEDF"/>
<dbReference type="KEGG" id="dre:100333489"/>
<reference evidence="12" key="1">
    <citation type="journal article" date="2012" name="Dev. Genes Evol.">
        <title>Identification and expression of a novel member of Ly-6 superfamily in zebrafish Denio rerio.</title>
        <authorList>
            <person name="Ji D."/>
            <person name="Liu P."/>
            <person name="Wang F."/>
            <person name="Zhang S."/>
            <person name="Li H."/>
        </authorList>
    </citation>
    <scope>NUCLEOTIDE SEQUENCE</scope>
    <source>
        <strain evidence="12">Tuebingen</strain>
    </source>
</reference>
<dbReference type="PaxDb" id="7955-ENSDARP00000077673"/>
<reference evidence="10" key="4">
    <citation type="submission" date="2015-11" db="UniProtKB">
        <authorList>
            <consortium name="Ensembl"/>
        </authorList>
    </citation>
    <scope>IDENTIFICATION</scope>
    <source>
        <strain evidence="10">Tuebingen</strain>
    </source>
</reference>
<dbReference type="SMR" id="A0A0R4IAR1"/>
<dbReference type="AGR" id="ZFIN:ZDB-GENE-131121-523"/>
<dbReference type="GO" id="GO:0005886">
    <property type="term" value="C:plasma membrane"/>
    <property type="evidence" value="ECO:0007669"/>
    <property type="project" value="UniProtKB-SubCell"/>
</dbReference>
<evidence type="ECO:0000313" key="10">
    <source>
        <dbReference type="Ensembl" id="ENSDARP00000131689"/>
    </source>
</evidence>
<keyword evidence="6" id="KW-0472">Membrane</keyword>
<evidence type="ECO:0000259" key="9">
    <source>
        <dbReference type="SMART" id="SM00134"/>
    </source>
</evidence>
<evidence type="ECO:0000313" key="12">
    <source>
        <dbReference type="RefSeq" id="NP_001373263.1"/>
    </source>
</evidence>
<evidence type="ECO:0000256" key="7">
    <source>
        <dbReference type="ARBA" id="ARBA00023180"/>
    </source>
</evidence>
<dbReference type="GeneID" id="100333489"/>
<evidence type="ECO:0000256" key="3">
    <source>
        <dbReference type="ARBA" id="ARBA00022475"/>
    </source>
</evidence>
<reference evidence="12" key="6">
    <citation type="submission" date="2025-04" db="UniProtKB">
        <authorList>
            <consortium name="RefSeq"/>
        </authorList>
    </citation>
    <scope>IDENTIFICATION</scope>
    <source>
        <strain evidence="12">Tuebingen</strain>
    </source>
</reference>
<dbReference type="eggNOG" id="ENOG502S36D">
    <property type="taxonomic scope" value="Eukaryota"/>
</dbReference>
<evidence type="ECO:0000256" key="6">
    <source>
        <dbReference type="ARBA" id="ARBA00023136"/>
    </source>
</evidence>
<dbReference type="PANTHER" id="PTHR20914">
    <property type="entry name" value="LY6/PLAUR DOMAIN-CONTAINING PROTEIN 8"/>
    <property type="match status" value="1"/>
</dbReference>
<dbReference type="Gene3D" id="2.10.60.10">
    <property type="entry name" value="CD59"/>
    <property type="match status" value="2"/>
</dbReference>
<evidence type="ECO:0000256" key="4">
    <source>
        <dbReference type="ARBA" id="ARBA00022525"/>
    </source>
</evidence>
<dbReference type="EMBL" id="BX927369">
    <property type="status" value="NOT_ANNOTATED_CDS"/>
    <property type="molecule type" value="Genomic_DNA"/>
</dbReference>
<keyword evidence="11" id="KW-1185">Reference proteome</keyword>
<dbReference type="RefSeq" id="NP_001373263.1">
    <property type="nucleotide sequence ID" value="NM_001386334.1"/>
</dbReference>
<dbReference type="GeneTree" id="ENSGT00940000163304"/>
<dbReference type="AlphaFoldDB" id="A0A0R4IAR1"/>
<dbReference type="InterPro" id="IPR035076">
    <property type="entry name" value="Toxin/TOLIP"/>
</dbReference>
<evidence type="ECO:0000256" key="2">
    <source>
        <dbReference type="ARBA" id="ARBA00004613"/>
    </source>
</evidence>
<dbReference type="GO" id="GO:0005576">
    <property type="term" value="C:extracellular region"/>
    <property type="evidence" value="ECO:0007669"/>
    <property type="project" value="UniProtKB-SubCell"/>
</dbReference>
<evidence type="ECO:0000256" key="8">
    <source>
        <dbReference type="SAM" id="SignalP"/>
    </source>
</evidence>
<keyword evidence="5 8" id="KW-0732">Signal</keyword>
<feature type="chain" id="PRO_5043058406" evidence="8 12">
    <location>
        <begin position="18"/>
        <end position="198"/>
    </location>
</feature>
<reference evidence="10 11" key="2">
    <citation type="journal article" date="2013" name="Nature">
        <title>The zebrafish reference genome sequence and its relationship to the human genome.</title>
        <authorList>
            <consortium name="Genome Reference Consortium Zebrafish"/>
            <person name="Howe K."/>
            <person name="Clark M.D."/>
            <person name="Torroja C.F."/>
            <person name="Torrance J."/>
            <person name="Berthelot C."/>
            <person name="Muffato M."/>
            <person name="Collins J.E."/>
            <person name="Humphray S."/>
            <person name="McLaren K."/>
            <person name="Matthews L."/>
            <person name="McLaren S."/>
            <person name="Sealy I."/>
            <person name="Caccamo M."/>
            <person name="Churcher C."/>
            <person name="Scott C."/>
            <person name="Barrett J.C."/>
            <person name="Koch R."/>
            <person name="Rauch G.J."/>
            <person name="White S."/>
            <person name="Chow W."/>
            <person name="Kilian B."/>
            <person name="Quintais L.T."/>
            <person name="Guerra-Assuncao J.A."/>
            <person name="Zhou Y."/>
            <person name="Gu Y."/>
            <person name="Yen J."/>
            <person name="Vogel J.H."/>
            <person name="Eyre T."/>
            <person name="Redmond S."/>
            <person name="Banerjee R."/>
            <person name="Chi J."/>
            <person name="Fu B."/>
            <person name="Langley E."/>
            <person name="Maguire S.F."/>
            <person name="Laird G.K."/>
            <person name="Lloyd D."/>
            <person name="Kenyon E."/>
            <person name="Donaldson S."/>
            <person name="Sehra H."/>
            <person name="Almeida-King J."/>
            <person name="Loveland J."/>
            <person name="Trevanion S."/>
            <person name="Jones M."/>
            <person name="Quail M."/>
            <person name="Willey D."/>
            <person name="Hunt A."/>
            <person name="Burton J."/>
            <person name="Sims S."/>
            <person name="McLay K."/>
            <person name="Plumb B."/>
            <person name="Davis J."/>
            <person name="Clee C."/>
            <person name="Oliver K."/>
            <person name="Clark R."/>
            <person name="Riddle C."/>
            <person name="Elliot D."/>
            <person name="Eliott D."/>
            <person name="Threadgold G."/>
            <person name="Harden G."/>
            <person name="Ware D."/>
            <person name="Begum S."/>
            <person name="Mortimore B."/>
            <person name="Mortimer B."/>
            <person name="Kerry G."/>
            <person name="Heath P."/>
            <person name="Phillimore B."/>
            <person name="Tracey A."/>
            <person name="Corby N."/>
            <person name="Dunn M."/>
            <person name="Johnson C."/>
            <person name="Wood J."/>
            <person name="Clark S."/>
            <person name="Pelan S."/>
            <person name="Griffiths G."/>
            <person name="Smith M."/>
            <person name="Glithero R."/>
            <person name="Howden P."/>
            <person name="Barker N."/>
            <person name="Lloyd C."/>
            <person name="Stevens C."/>
            <person name="Harley J."/>
            <person name="Holt K."/>
            <person name="Panagiotidis G."/>
            <person name="Lovell J."/>
            <person name="Beasley H."/>
            <person name="Henderson C."/>
            <person name="Gordon D."/>
            <person name="Auger K."/>
            <person name="Wright D."/>
            <person name="Collins J."/>
            <person name="Raisen C."/>
            <person name="Dyer L."/>
            <person name="Leung K."/>
            <person name="Robertson L."/>
            <person name="Ambridge K."/>
            <person name="Leongamornlert D."/>
            <person name="McGuire S."/>
            <person name="Gilderthorp R."/>
            <person name="Griffiths C."/>
            <person name="Manthravadi D."/>
            <person name="Nichol S."/>
            <person name="Barker G."/>
            <person name="Whitehead S."/>
            <person name="Kay M."/>
            <person name="Brown J."/>
            <person name="Murnane C."/>
            <person name="Gray E."/>
            <person name="Humphries M."/>
            <person name="Sycamore N."/>
            <person name="Barker D."/>
            <person name="Saunders D."/>
            <person name="Wallis J."/>
            <person name="Babbage A."/>
            <person name="Hammond S."/>
            <person name="Mashreghi-Mohammadi M."/>
            <person name="Barr L."/>
            <person name="Martin S."/>
            <person name="Wray P."/>
            <person name="Ellington A."/>
            <person name="Matthews N."/>
            <person name="Ellwood M."/>
            <person name="Woodmansey R."/>
            <person name="Clark G."/>
            <person name="Cooper J."/>
            <person name="Cooper J."/>
            <person name="Tromans A."/>
            <person name="Grafham D."/>
            <person name="Skuce C."/>
            <person name="Pandian R."/>
            <person name="Andrews R."/>
            <person name="Harrison E."/>
            <person name="Kimberley A."/>
            <person name="Garnett J."/>
            <person name="Fosker N."/>
            <person name="Hall R."/>
            <person name="Garner P."/>
            <person name="Kelly D."/>
            <person name="Bird C."/>
            <person name="Palmer S."/>
            <person name="Gehring I."/>
            <person name="Berger A."/>
            <person name="Dooley C.M."/>
            <person name="Ersan-Urun Z."/>
            <person name="Eser C."/>
            <person name="Geiger H."/>
            <person name="Geisler M."/>
            <person name="Karotki L."/>
            <person name="Kirn A."/>
            <person name="Konantz J."/>
            <person name="Konantz M."/>
            <person name="Oberlander M."/>
            <person name="Rudolph-Geiger S."/>
            <person name="Teucke M."/>
            <person name="Lanz C."/>
            <person name="Raddatz G."/>
            <person name="Osoegawa K."/>
            <person name="Zhu B."/>
            <person name="Rapp A."/>
            <person name="Widaa S."/>
            <person name="Langford C."/>
            <person name="Yang F."/>
            <person name="Schuster S.C."/>
            <person name="Carter N.P."/>
            <person name="Harrow J."/>
            <person name="Ning Z."/>
            <person name="Herrero J."/>
            <person name="Searle S.M."/>
            <person name="Enright A."/>
            <person name="Geisler R."/>
            <person name="Plasterk R.H."/>
            <person name="Lee C."/>
            <person name="Westerfield M."/>
            <person name="de Jong P.J."/>
            <person name="Zon L.I."/>
            <person name="Postlethwait J.H."/>
            <person name="Nusslein-Volhard C."/>
            <person name="Hubbard T.J."/>
            <person name="Roest Crollius H."/>
            <person name="Rogers J."/>
            <person name="Stemple D.L."/>
        </authorList>
    </citation>
    <scope>NUCLEOTIDE SEQUENCE [LARGE SCALE GENOMIC DNA]</scope>
    <source>
        <strain evidence="10 11">Tuebingen</strain>
    </source>
</reference>
<dbReference type="CTD" id="100333489"/>
<dbReference type="Proteomes" id="UP000000437">
    <property type="component" value="Chromosome 21"/>
</dbReference>
<reference evidence="12" key="3">
    <citation type="journal article" date="2015" name="Funct. Integr. Genomics">
        <title>Identification and expression of an uncharacterized Ly-6 gene cluster in zebrafish Danio rerio.</title>
        <authorList>
            <person name="Guo Q."/>
            <person name="Ji D."/>
            <person name="Wang M."/>
            <person name="Zhang S."/>
            <person name="Li H."/>
        </authorList>
    </citation>
    <scope>NUCLEOTIDE SEQUENCE</scope>
    <source>
        <strain evidence="12">Tuebingen</strain>
    </source>
</reference>
<dbReference type="InterPro" id="IPR016054">
    <property type="entry name" value="LY6_UPA_recep-like"/>
</dbReference>
<evidence type="ECO:0000313" key="11">
    <source>
        <dbReference type="Proteomes" id="UP000000437"/>
    </source>
</evidence>
<dbReference type="PhylomeDB" id="A0A0R4IAR1"/>
<name>A0A0R4IAR1_DANRE</name>